<evidence type="ECO:0000313" key="1">
    <source>
        <dbReference type="EMBL" id="GFQ83747.1"/>
    </source>
</evidence>
<accession>A0A8X6HY79</accession>
<proteinExistence type="predicted"/>
<sequence length="213" mass="24303">MSTACQQPQKFISCANWISLCYIAEPSSFHHNCAYTTRDVSRRNPNIGKERKGQWDTLSPQISSWWLGINTFSFKDVILDHSCSRTEVRKILRKCVTYFRHKNVFSQQLIGDLPVSRVNPGRTFSKSGVDIAGLFQVMPRRGRGVRALKTYTCIFVCFITKAVHLELVGATTFIAVLKRFIVRRGSHEELYSDCGANFLDACRELRKSGLLMK</sequence>
<dbReference type="AlphaFoldDB" id="A0A8X6HY79"/>
<comment type="caution">
    <text evidence="1">The sequence shown here is derived from an EMBL/GenBank/DDBJ whole genome shotgun (WGS) entry which is preliminary data.</text>
</comment>
<dbReference type="PANTHER" id="PTHR47331">
    <property type="entry name" value="PHD-TYPE DOMAIN-CONTAINING PROTEIN"/>
    <property type="match status" value="1"/>
</dbReference>
<gene>
    <name evidence="1" type="primary">AVEN_239508_1</name>
    <name evidence="1" type="ORF">TNCT_183951</name>
</gene>
<dbReference type="Proteomes" id="UP000887116">
    <property type="component" value="Unassembled WGS sequence"/>
</dbReference>
<protein>
    <recommendedName>
        <fullName evidence="3">Integrase catalytic domain-containing protein</fullName>
    </recommendedName>
</protein>
<name>A0A8X6HY79_TRICU</name>
<dbReference type="Gene3D" id="3.30.420.10">
    <property type="entry name" value="Ribonuclease H-like superfamily/Ribonuclease H"/>
    <property type="match status" value="1"/>
</dbReference>
<organism evidence="1 2">
    <name type="scientific">Trichonephila clavata</name>
    <name type="common">Joro spider</name>
    <name type="synonym">Nephila clavata</name>
    <dbReference type="NCBI Taxonomy" id="2740835"/>
    <lineage>
        <taxon>Eukaryota</taxon>
        <taxon>Metazoa</taxon>
        <taxon>Ecdysozoa</taxon>
        <taxon>Arthropoda</taxon>
        <taxon>Chelicerata</taxon>
        <taxon>Arachnida</taxon>
        <taxon>Araneae</taxon>
        <taxon>Araneomorphae</taxon>
        <taxon>Entelegynae</taxon>
        <taxon>Araneoidea</taxon>
        <taxon>Nephilidae</taxon>
        <taxon>Trichonephila</taxon>
    </lineage>
</organism>
<dbReference type="InterPro" id="IPR036397">
    <property type="entry name" value="RNaseH_sf"/>
</dbReference>
<keyword evidence="2" id="KW-1185">Reference proteome</keyword>
<evidence type="ECO:0000313" key="2">
    <source>
        <dbReference type="Proteomes" id="UP000887116"/>
    </source>
</evidence>
<reference evidence="1" key="1">
    <citation type="submission" date="2020-07" db="EMBL/GenBank/DDBJ databases">
        <title>Multicomponent nature underlies the extraordinary mechanical properties of spider dragline silk.</title>
        <authorList>
            <person name="Kono N."/>
            <person name="Nakamura H."/>
            <person name="Mori M."/>
            <person name="Yoshida Y."/>
            <person name="Ohtoshi R."/>
            <person name="Malay A.D."/>
            <person name="Moran D.A.P."/>
            <person name="Tomita M."/>
            <person name="Numata K."/>
            <person name="Arakawa K."/>
        </authorList>
    </citation>
    <scope>NUCLEOTIDE SEQUENCE</scope>
</reference>
<evidence type="ECO:0008006" key="3">
    <source>
        <dbReference type="Google" id="ProtNLM"/>
    </source>
</evidence>
<dbReference type="EMBL" id="BMAO01012758">
    <property type="protein sequence ID" value="GFQ83747.1"/>
    <property type="molecule type" value="Genomic_DNA"/>
</dbReference>
<dbReference type="GO" id="GO:0003676">
    <property type="term" value="F:nucleic acid binding"/>
    <property type="evidence" value="ECO:0007669"/>
    <property type="project" value="InterPro"/>
</dbReference>